<dbReference type="InterPro" id="IPR014752">
    <property type="entry name" value="Arrestin-like_C"/>
</dbReference>
<dbReference type="STRING" id="1328759.A0A5C2SMF7"/>
<accession>A0A5C2SMF7</accession>
<keyword evidence="3" id="KW-1185">Reference proteome</keyword>
<feature type="compositionally biased region" description="Basic and acidic residues" evidence="1">
    <location>
        <begin position="53"/>
        <end position="65"/>
    </location>
</feature>
<feature type="compositionally biased region" description="Low complexity" evidence="1">
    <location>
        <begin position="25"/>
        <end position="34"/>
    </location>
</feature>
<dbReference type="Gene3D" id="2.60.40.640">
    <property type="match status" value="2"/>
</dbReference>
<evidence type="ECO:0000313" key="2">
    <source>
        <dbReference type="EMBL" id="RPD64821.1"/>
    </source>
</evidence>
<dbReference type="InterPro" id="IPR014756">
    <property type="entry name" value="Ig_E-set"/>
</dbReference>
<evidence type="ECO:0008006" key="4">
    <source>
        <dbReference type="Google" id="ProtNLM"/>
    </source>
</evidence>
<organism evidence="2 3">
    <name type="scientific">Lentinus tigrinus ALCF2SS1-6</name>
    <dbReference type="NCBI Taxonomy" id="1328759"/>
    <lineage>
        <taxon>Eukaryota</taxon>
        <taxon>Fungi</taxon>
        <taxon>Dikarya</taxon>
        <taxon>Basidiomycota</taxon>
        <taxon>Agaricomycotina</taxon>
        <taxon>Agaricomycetes</taxon>
        <taxon>Polyporales</taxon>
        <taxon>Polyporaceae</taxon>
        <taxon>Lentinus</taxon>
    </lineage>
</organism>
<evidence type="ECO:0000313" key="3">
    <source>
        <dbReference type="Proteomes" id="UP000313359"/>
    </source>
</evidence>
<gene>
    <name evidence="2" type="ORF">L227DRAFT_607449</name>
</gene>
<reference evidence="2" key="1">
    <citation type="journal article" date="2018" name="Genome Biol. Evol.">
        <title>Genomics and development of Lentinus tigrinus, a white-rot wood-decaying mushroom with dimorphic fruiting bodies.</title>
        <authorList>
            <person name="Wu B."/>
            <person name="Xu Z."/>
            <person name="Knudson A."/>
            <person name="Carlson A."/>
            <person name="Chen N."/>
            <person name="Kovaka S."/>
            <person name="LaButti K."/>
            <person name="Lipzen A."/>
            <person name="Pennachio C."/>
            <person name="Riley R."/>
            <person name="Schakwitz W."/>
            <person name="Umezawa K."/>
            <person name="Ohm R.A."/>
            <person name="Grigoriev I.V."/>
            <person name="Nagy L.G."/>
            <person name="Gibbons J."/>
            <person name="Hibbett D."/>
        </authorList>
    </citation>
    <scope>NUCLEOTIDE SEQUENCE [LARGE SCALE GENOMIC DNA]</scope>
    <source>
        <strain evidence="2">ALCF2SS1-6</strain>
    </source>
</reference>
<name>A0A5C2SMF7_9APHY</name>
<sequence length="437" mass="47445">MSELIGLGVDVSSRDMGVSRHSPRRPTSSRGRPSQAAVPVSPATAARVLSDAADTRRAATDDHASRHPSTLSSSAAATTSHRREVAANDSGFSRHDSLFSFGVSSSRDAAELKSLLGNSHSRLKPGATVLSVNDSVLDKHERRKHAVSLEQTKTRARVEVDIVLESDCFIEGGYMRGSIKLRVRKRQKKEAHVLLAEGKVRVIGFECIPGERDHHTFYQRASPLSAITDAYTGVYDSPPDSEGFSRAMEGVHVLPFAMHLPIDDSCGSAKGAATIQSGVTIRYIAMISVKVKDSKTGKRSIAHFYRDCEVWPRMNPSVVLANAPRPIQASTAKSLSVISGGNKLKLTATLHRMTWIAGQRCCVRIWITNETKKTIKSVTLTLVRTTTLFKPKPQLDPGNRMSIDPDACQTATTHKVVAEELLERSHSVAKGHASAQG</sequence>
<dbReference type="AlphaFoldDB" id="A0A5C2SMF7"/>
<dbReference type="OrthoDB" id="298939at2759"/>
<dbReference type="Proteomes" id="UP000313359">
    <property type="component" value="Unassembled WGS sequence"/>
</dbReference>
<proteinExistence type="predicted"/>
<dbReference type="SUPFAM" id="SSF81296">
    <property type="entry name" value="E set domains"/>
    <property type="match status" value="1"/>
</dbReference>
<dbReference type="EMBL" id="ML122253">
    <property type="protein sequence ID" value="RPD64821.1"/>
    <property type="molecule type" value="Genomic_DNA"/>
</dbReference>
<evidence type="ECO:0000256" key="1">
    <source>
        <dbReference type="SAM" id="MobiDB-lite"/>
    </source>
</evidence>
<protein>
    <recommendedName>
        <fullName evidence="4">Arrestin C-terminal-like domain-containing protein</fullName>
    </recommendedName>
</protein>
<feature type="compositionally biased region" description="Low complexity" evidence="1">
    <location>
        <begin position="67"/>
        <end position="79"/>
    </location>
</feature>
<feature type="region of interest" description="Disordered" evidence="1">
    <location>
        <begin position="1"/>
        <end position="89"/>
    </location>
</feature>